<organism evidence="2">
    <name type="scientific">Candidatus Kentrum sp. TC</name>
    <dbReference type="NCBI Taxonomy" id="2126339"/>
    <lineage>
        <taxon>Bacteria</taxon>
        <taxon>Pseudomonadati</taxon>
        <taxon>Pseudomonadota</taxon>
        <taxon>Gammaproteobacteria</taxon>
        <taxon>Candidatus Kentrum</taxon>
    </lineage>
</organism>
<sequence length="303" mass="33243">MGNKISAMRKYPWGTATKNHVPCRMRFVSRTYILRGTLSLSGMMKTRRNLLSPFGMAISMVAALLALIPICARAAPTHFTASPTSEIHAQLKPRQETVLSSELDAEIQRFSIRDGERFAKKQVLVRLDCALQQARLTKMKATLAGAEKVAKIKKRLLELNSAGTLEVALARIEVDKARADIRAQSIVLSKCTVSAPFSGRVVAVKAKEHQFVRVGQALLEILDDSSLDIDFIAPSGWSSWLKTGREFSILINETKRSYPGKVVRLGAKVDPVSQSVKVMGTVSGRFPELMPGMSGRITIALPP</sequence>
<evidence type="ECO:0000313" key="2">
    <source>
        <dbReference type="EMBL" id="VFK41466.1"/>
    </source>
</evidence>
<dbReference type="Gene3D" id="2.40.50.100">
    <property type="match status" value="1"/>
</dbReference>
<gene>
    <name evidence="2" type="ORF">BECKTC1821D_GA0114238_101035</name>
    <name evidence="3" type="ORF">BECKTC1821F_GA0114240_101421</name>
</gene>
<dbReference type="PANTHER" id="PTHR30469">
    <property type="entry name" value="MULTIDRUG RESISTANCE PROTEIN MDTA"/>
    <property type="match status" value="1"/>
</dbReference>
<accession>A0A450YIV6</accession>
<protein>
    <submittedName>
        <fullName evidence="2">RND family efflux transporter, MFP subunit</fullName>
    </submittedName>
</protein>
<dbReference type="Gene3D" id="1.10.287.470">
    <property type="entry name" value="Helix hairpin bin"/>
    <property type="match status" value="1"/>
</dbReference>
<comment type="similarity">
    <text evidence="1">Belongs to the membrane fusion protein (MFP) (TC 8.A.1) family.</text>
</comment>
<dbReference type="GO" id="GO:0015562">
    <property type="term" value="F:efflux transmembrane transporter activity"/>
    <property type="evidence" value="ECO:0007669"/>
    <property type="project" value="TreeGrafter"/>
</dbReference>
<evidence type="ECO:0000256" key="1">
    <source>
        <dbReference type="ARBA" id="ARBA00009477"/>
    </source>
</evidence>
<reference evidence="2" key="1">
    <citation type="submission" date="2019-02" db="EMBL/GenBank/DDBJ databases">
        <authorList>
            <person name="Gruber-Vodicka R. H."/>
            <person name="Seah K. B. B."/>
        </authorList>
    </citation>
    <scope>NUCLEOTIDE SEQUENCE</scope>
    <source>
        <strain evidence="2">BECK_BZ123</strain>
        <strain evidence="3">BECK_BZ126</strain>
    </source>
</reference>
<name>A0A450YIV6_9GAMM</name>
<proteinExistence type="inferred from homology"/>
<evidence type="ECO:0000313" key="3">
    <source>
        <dbReference type="EMBL" id="VFK57037.1"/>
    </source>
</evidence>
<dbReference type="EMBL" id="CAADFS010000010">
    <property type="protein sequence ID" value="VFK41466.1"/>
    <property type="molecule type" value="Genomic_DNA"/>
</dbReference>
<dbReference type="NCBIfam" id="TIGR01730">
    <property type="entry name" value="RND_mfp"/>
    <property type="match status" value="1"/>
</dbReference>
<dbReference type="Gene3D" id="2.40.30.170">
    <property type="match status" value="1"/>
</dbReference>
<dbReference type="InterPro" id="IPR006143">
    <property type="entry name" value="RND_pump_MFP"/>
</dbReference>
<dbReference type="SUPFAM" id="SSF111369">
    <property type="entry name" value="HlyD-like secretion proteins"/>
    <property type="match status" value="1"/>
</dbReference>
<dbReference type="GO" id="GO:1990281">
    <property type="term" value="C:efflux pump complex"/>
    <property type="evidence" value="ECO:0007669"/>
    <property type="project" value="TreeGrafter"/>
</dbReference>
<dbReference type="AlphaFoldDB" id="A0A450YIV6"/>
<dbReference type="EMBL" id="CAADFW010000014">
    <property type="protein sequence ID" value="VFK57037.1"/>
    <property type="molecule type" value="Genomic_DNA"/>
</dbReference>